<evidence type="ECO:0000313" key="2">
    <source>
        <dbReference type="EMBL" id="OBW93122.1"/>
    </source>
</evidence>
<sequence length="203" mass="23604">MEQEQDAFLTWVSMSGGFLGSLFYFEPTHPKASGLVDAIKQINWQQDWRPIIKPDFKIKNLLIQTKDISEQFQRQFIGPNALPAPPWGSVYLDKEAVIFGDSLLQLRDFMRKYGIKAELNENVPEDHIGLMLMFSAYIADTRPDILPEYLSKHLFTWVWRYLELLSEQQDSPFYQGLALVTKQTLELWEEELGIVPANVPLYF</sequence>
<gene>
    <name evidence="2" type="ORF">QV01_03265</name>
</gene>
<dbReference type="PATRIC" id="fig|505345.7.peg.652"/>
<comment type="caution">
    <text evidence="2">The sequence shown here is derived from an EMBL/GenBank/DDBJ whole genome shotgun (WGS) entry which is preliminary data.</text>
</comment>
<dbReference type="PANTHER" id="PTHR34227:SF13">
    <property type="entry name" value="TAT PROOFREADING CHAPERONE DMSD-RELATED"/>
    <property type="match status" value="1"/>
</dbReference>
<dbReference type="SUPFAM" id="SSF89155">
    <property type="entry name" value="TorD-like"/>
    <property type="match status" value="1"/>
</dbReference>
<dbReference type="InterPro" id="IPR050289">
    <property type="entry name" value="TorD/DmsD_chaperones"/>
</dbReference>
<dbReference type="OrthoDB" id="3174863at2"/>
<evidence type="ECO:0000256" key="1">
    <source>
        <dbReference type="ARBA" id="ARBA00023186"/>
    </source>
</evidence>
<dbReference type="Gene3D" id="1.10.3480.10">
    <property type="entry name" value="TorD-like"/>
    <property type="match status" value="1"/>
</dbReference>
<organism evidence="2 3">
    <name type="scientific">Gallibacterium genomosp. 3</name>
    <dbReference type="NCBI Taxonomy" id="505345"/>
    <lineage>
        <taxon>Bacteria</taxon>
        <taxon>Pseudomonadati</taxon>
        <taxon>Pseudomonadota</taxon>
        <taxon>Gammaproteobacteria</taxon>
        <taxon>Pasteurellales</taxon>
        <taxon>Pasteurellaceae</taxon>
        <taxon>Gallibacterium</taxon>
    </lineage>
</organism>
<protein>
    <recommendedName>
        <fullName evidence="4">Tat proofreading chaperone DmsD</fullName>
    </recommendedName>
</protein>
<proteinExistence type="predicted"/>
<dbReference type="InterPro" id="IPR026269">
    <property type="entry name" value="DmsD-type"/>
</dbReference>
<evidence type="ECO:0000313" key="3">
    <source>
        <dbReference type="Proteomes" id="UP000243558"/>
    </source>
</evidence>
<dbReference type="PIRSF" id="PIRSF004690">
    <property type="entry name" value="DmsD"/>
    <property type="match status" value="1"/>
</dbReference>
<accession>A0A1A7NSA9</accession>
<dbReference type="Pfam" id="PF02613">
    <property type="entry name" value="Nitrate_red_del"/>
    <property type="match status" value="1"/>
</dbReference>
<evidence type="ECO:0008006" key="4">
    <source>
        <dbReference type="Google" id="ProtNLM"/>
    </source>
</evidence>
<keyword evidence="1" id="KW-0143">Chaperone</keyword>
<dbReference type="Proteomes" id="UP000243558">
    <property type="component" value="Unassembled WGS sequence"/>
</dbReference>
<keyword evidence="3" id="KW-1185">Reference proteome</keyword>
<dbReference type="InterPro" id="IPR036411">
    <property type="entry name" value="TorD-like_sf"/>
</dbReference>
<name>A0A1A7NSA9_9PAST</name>
<dbReference type="EMBL" id="JTJM01000011">
    <property type="protein sequence ID" value="OBW93122.1"/>
    <property type="molecule type" value="Genomic_DNA"/>
</dbReference>
<dbReference type="RefSeq" id="WP_065238935.1">
    <property type="nucleotide sequence ID" value="NZ_JTJM01000011.1"/>
</dbReference>
<reference evidence="2 3" key="1">
    <citation type="submission" date="2014-11" db="EMBL/GenBank/DDBJ databases">
        <title>Pan-genome of Gallibacterium spp.</title>
        <authorList>
            <person name="Kudirkiene E."/>
            <person name="Bojesen A.M."/>
        </authorList>
    </citation>
    <scope>NUCLEOTIDE SEQUENCE [LARGE SCALE GENOMIC DNA]</scope>
    <source>
        <strain evidence="2 3">F151</strain>
    </source>
</reference>
<dbReference type="PANTHER" id="PTHR34227">
    <property type="entry name" value="CHAPERONE PROTEIN YCDY"/>
    <property type="match status" value="1"/>
</dbReference>
<dbReference type="InterPro" id="IPR020945">
    <property type="entry name" value="DMSO/NO3_reduct_chaperone"/>
</dbReference>
<dbReference type="NCBIfam" id="NF008632">
    <property type="entry name" value="PRK11621.1"/>
    <property type="match status" value="1"/>
</dbReference>
<dbReference type="AlphaFoldDB" id="A0A1A7NSA9"/>